<keyword evidence="2" id="KW-1185">Reference proteome</keyword>
<dbReference type="Gene3D" id="2.40.50.100">
    <property type="match status" value="1"/>
</dbReference>
<accession>A0ABY2D499</accession>
<sequence length="76" mass="7778">AARASVERAEDAIANLVITAPFDGVLEQDTAELGAYLSPGSPSGAHCATILQLDPIKIVGFAPEMLVDRIAVGAMA</sequence>
<organism evidence="1 2">
    <name type="scientific">Halomonas marinisediminis</name>
    <dbReference type="NCBI Taxonomy" id="2546095"/>
    <lineage>
        <taxon>Bacteria</taxon>
        <taxon>Pseudomonadati</taxon>
        <taxon>Pseudomonadota</taxon>
        <taxon>Gammaproteobacteria</taxon>
        <taxon>Oceanospirillales</taxon>
        <taxon>Halomonadaceae</taxon>
        <taxon>Halomonas</taxon>
    </lineage>
</organism>
<evidence type="ECO:0000313" key="2">
    <source>
        <dbReference type="Proteomes" id="UP000294823"/>
    </source>
</evidence>
<dbReference type="SUPFAM" id="SSF111369">
    <property type="entry name" value="HlyD-like secretion proteins"/>
    <property type="match status" value="1"/>
</dbReference>
<name>A0ABY2D499_9GAMM</name>
<comment type="caution">
    <text evidence="1">The sequence shown here is derived from an EMBL/GenBank/DDBJ whole genome shotgun (WGS) entry which is preliminary data.</text>
</comment>
<dbReference type="Gene3D" id="1.10.287.470">
    <property type="entry name" value="Helix hairpin bin"/>
    <property type="match status" value="1"/>
</dbReference>
<feature type="non-terminal residue" evidence="1">
    <location>
        <position position="76"/>
    </location>
</feature>
<feature type="non-terminal residue" evidence="1">
    <location>
        <position position="1"/>
    </location>
</feature>
<gene>
    <name evidence="1" type="ORF">E0702_18465</name>
</gene>
<reference evidence="1 2" key="1">
    <citation type="submission" date="2019-03" db="EMBL/GenBank/DDBJ databases">
        <title>Halomonas marinisediminis sp. nov., a moderately halophilic bacterium isolated from the Bohai Gulf.</title>
        <authorList>
            <person name="Ji X."/>
        </authorList>
    </citation>
    <scope>NUCLEOTIDE SEQUENCE [LARGE SCALE GENOMIC DNA]</scope>
    <source>
        <strain evidence="1 2">204</strain>
    </source>
</reference>
<protein>
    <submittedName>
        <fullName evidence="1">Efflux RND transporter periplasmic adaptor subunit</fullName>
    </submittedName>
</protein>
<dbReference type="Proteomes" id="UP000294823">
    <property type="component" value="Unassembled WGS sequence"/>
</dbReference>
<dbReference type="EMBL" id="SLTR01000770">
    <property type="protein sequence ID" value="TDA72185.1"/>
    <property type="molecule type" value="Genomic_DNA"/>
</dbReference>
<proteinExistence type="predicted"/>
<evidence type="ECO:0000313" key="1">
    <source>
        <dbReference type="EMBL" id="TDA72185.1"/>
    </source>
</evidence>